<protein>
    <submittedName>
        <fullName evidence="6">Transcriptional regulator</fullName>
    </submittedName>
</protein>
<comment type="caution">
    <text evidence="6">The sequence shown here is derived from an EMBL/GenBank/DDBJ whole genome shotgun (WGS) entry which is preliminary data.</text>
</comment>
<dbReference type="PATRIC" id="fig|1423769.4.peg.2205"/>
<evidence type="ECO:0000256" key="4">
    <source>
        <dbReference type="PROSITE-ProRule" id="PRU00335"/>
    </source>
</evidence>
<evidence type="ECO:0000256" key="2">
    <source>
        <dbReference type="ARBA" id="ARBA00023125"/>
    </source>
</evidence>
<feature type="domain" description="HTH tetR-type" evidence="5">
    <location>
        <begin position="11"/>
        <end position="71"/>
    </location>
</feature>
<keyword evidence="3" id="KW-0804">Transcription</keyword>
<dbReference type="Pfam" id="PF00440">
    <property type="entry name" value="TetR_N"/>
    <property type="match status" value="1"/>
</dbReference>
<dbReference type="OrthoDB" id="9812484at2"/>
<dbReference type="InterPro" id="IPR001647">
    <property type="entry name" value="HTH_TetR"/>
</dbReference>
<organism evidence="6 7">
    <name type="scientific">Lacticaseibacillus manihotivorans DSM 13343 = JCM 12514</name>
    <dbReference type="NCBI Taxonomy" id="1423769"/>
    <lineage>
        <taxon>Bacteria</taxon>
        <taxon>Bacillati</taxon>
        <taxon>Bacillota</taxon>
        <taxon>Bacilli</taxon>
        <taxon>Lactobacillales</taxon>
        <taxon>Lactobacillaceae</taxon>
        <taxon>Lacticaseibacillus</taxon>
    </lineage>
</organism>
<dbReference type="InterPro" id="IPR009057">
    <property type="entry name" value="Homeodomain-like_sf"/>
</dbReference>
<evidence type="ECO:0000259" key="5">
    <source>
        <dbReference type="PROSITE" id="PS50977"/>
    </source>
</evidence>
<gene>
    <name evidence="6" type="ORF">FD01_GL002053</name>
</gene>
<keyword evidence="2 4" id="KW-0238">DNA-binding</keyword>
<sequence>MPTATFYRLPTPKRARIVQAAYTEFARAPFCDASVSNIIRQAQVAHGSFYQYFQDKADIFDYLLSLQQNHNIAWMREVLAQEDNDFFAAIAIVFDRLIDTLVTGPYAPFYANVFDYLHEQSPDFLKQQPQTGAAVYLRDHLDRSRLKVNSDEEVELLIWQVVGMFVQTMAAYYQNSENPGSATELKQKVARQLQWLASGCVQG</sequence>
<evidence type="ECO:0000313" key="6">
    <source>
        <dbReference type="EMBL" id="KRL52763.1"/>
    </source>
</evidence>
<dbReference type="SUPFAM" id="SSF46689">
    <property type="entry name" value="Homeodomain-like"/>
    <property type="match status" value="1"/>
</dbReference>
<name>A0A0R1RGN0_9LACO</name>
<dbReference type="InterPro" id="IPR050109">
    <property type="entry name" value="HTH-type_TetR-like_transc_reg"/>
</dbReference>
<reference evidence="6 7" key="1">
    <citation type="journal article" date="2015" name="Genome Announc.">
        <title>Expanding the biotechnology potential of lactobacilli through comparative genomics of 213 strains and associated genera.</title>
        <authorList>
            <person name="Sun Z."/>
            <person name="Harris H.M."/>
            <person name="McCann A."/>
            <person name="Guo C."/>
            <person name="Argimon S."/>
            <person name="Zhang W."/>
            <person name="Yang X."/>
            <person name="Jeffery I.B."/>
            <person name="Cooney J.C."/>
            <person name="Kagawa T.F."/>
            <person name="Liu W."/>
            <person name="Song Y."/>
            <person name="Salvetti E."/>
            <person name="Wrobel A."/>
            <person name="Rasinkangas P."/>
            <person name="Parkhill J."/>
            <person name="Rea M.C."/>
            <person name="O'Sullivan O."/>
            <person name="Ritari J."/>
            <person name="Douillard F.P."/>
            <person name="Paul Ross R."/>
            <person name="Yang R."/>
            <person name="Briner A.E."/>
            <person name="Felis G.E."/>
            <person name="de Vos W.M."/>
            <person name="Barrangou R."/>
            <person name="Klaenhammer T.R."/>
            <person name="Caufield P.W."/>
            <person name="Cui Y."/>
            <person name="Zhang H."/>
            <person name="O'Toole P.W."/>
        </authorList>
    </citation>
    <scope>NUCLEOTIDE SEQUENCE [LARGE SCALE GENOMIC DNA]</scope>
    <source>
        <strain evidence="6 7">DSM 13343</strain>
    </source>
</reference>
<accession>A0A0R1RGN0</accession>
<dbReference type="GO" id="GO:0000976">
    <property type="term" value="F:transcription cis-regulatory region binding"/>
    <property type="evidence" value="ECO:0007669"/>
    <property type="project" value="TreeGrafter"/>
</dbReference>
<evidence type="ECO:0000256" key="3">
    <source>
        <dbReference type="ARBA" id="ARBA00023163"/>
    </source>
</evidence>
<evidence type="ECO:0000256" key="1">
    <source>
        <dbReference type="ARBA" id="ARBA00023015"/>
    </source>
</evidence>
<keyword evidence="1" id="KW-0805">Transcription regulation</keyword>
<dbReference type="PANTHER" id="PTHR30055">
    <property type="entry name" value="HTH-TYPE TRANSCRIPTIONAL REGULATOR RUTR"/>
    <property type="match status" value="1"/>
</dbReference>
<dbReference type="RefSeq" id="WP_056962420.1">
    <property type="nucleotide sequence ID" value="NZ_AZEU01000028.1"/>
</dbReference>
<dbReference type="Proteomes" id="UP000051790">
    <property type="component" value="Unassembled WGS sequence"/>
</dbReference>
<keyword evidence="7" id="KW-1185">Reference proteome</keyword>
<evidence type="ECO:0000313" key="7">
    <source>
        <dbReference type="Proteomes" id="UP000051790"/>
    </source>
</evidence>
<dbReference type="Gene3D" id="1.10.357.10">
    <property type="entry name" value="Tetracycline Repressor, domain 2"/>
    <property type="match status" value="1"/>
</dbReference>
<proteinExistence type="predicted"/>
<dbReference type="GO" id="GO:0003700">
    <property type="term" value="F:DNA-binding transcription factor activity"/>
    <property type="evidence" value="ECO:0007669"/>
    <property type="project" value="TreeGrafter"/>
</dbReference>
<feature type="DNA-binding region" description="H-T-H motif" evidence="4">
    <location>
        <begin position="34"/>
        <end position="53"/>
    </location>
</feature>
<dbReference type="Pfam" id="PF17924">
    <property type="entry name" value="TetR_C_19"/>
    <property type="match status" value="1"/>
</dbReference>
<dbReference type="PROSITE" id="PS50977">
    <property type="entry name" value="HTH_TETR_2"/>
    <property type="match status" value="1"/>
</dbReference>
<dbReference type="EMBL" id="AZEU01000028">
    <property type="protein sequence ID" value="KRL52763.1"/>
    <property type="molecule type" value="Genomic_DNA"/>
</dbReference>
<dbReference type="PANTHER" id="PTHR30055:SF234">
    <property type="entry name" value="HTH-TYPE TRANSCRIPTIONAL REGULATOR BETI"/>
    <property type="match status" value="1"/>
</dbReference>
<dbReference type="AlphaFoldDB" id="A0A0R1RGN0"/>